<evidence type="ECO:0000313" key="6">
    <source>
        <dbReference type="Proteomes" id="UP000617951"/>
    </source>
</evidence>
<dbReference type="InterPro" id="IPR033942">
    <property type="entry name" value="IMPase"/>
</dbReference>
<dbReference type="PRINTS" id="PR00377">
    <property type="entry name" value="IMPHPHTASES"/>
</dbReference>
<feature type="binding site" evidence="3">
    <location>
        <position position="85"/>
    </location>
    <ligand>
        <name>Mg(2+)</name>
        <dbReference type="ChEBI" id="CHEBI:18420"/>
        <label>1</label>
        <note>catalytic</note>
    </ligand>
</feature>
<dbReference type="Gene3D" id="3.40.190.80">
    <property type="match status" value="1"/>
</dbReference>
<dbReference type="GO" id="GO:0046872">
    <property type="term" value="F:metal ion binding"/>
    <property type="evidence" value="ECO:0007669"/>
    <property type="project" value="UniProtKB-KW"/>
</dbReference>
<keyword evidence="4" id="KW-0378">Hydrolase</keyword>
<comment type="catalytic activity">
    <reaction evidence="1 4">
        <text>a myo-inositol phosphate + H2O = myo-inositol + phosphate</text>
        <dbReference type="Rhea" id="RHEA:24056"/>
        <dbReference type="ChEBI" id="CHEBI:15377"/>
        <dbReference type="ChEBI" id="CHEBI:17268"/>
        <dbReference type="ChEBI" id="CHEBI:43474"/>
        <dbReference type="ChEBI" id="CHEBI:84139"/>
        <dbReference type="EC" id="3.1.3.25"/>
    </reaction>
</comment>
<dbReference type="GO" id="GO:0007165">
    <property type="term" value="P:signal transduction"/>
    <property type="evidence" value="ECO:0007669"/>
    <property type="project" value="TreeGrafter"/>
</dbReference>
<sequence>MELKEIAEKMQEVARGAGRLITEAKHPEVFVKEGHANFVTSMDLASQKYIIEGLAGLLPGANFFAEESEQNRLKPGYNWIIDPIDGTTNYMLGYKHSCISIGLVQDGRGVAGVVYNPYLEEMYVGIENQGAFLNGQPIHAANRGMEDAVILFGTATYYQELADLTFAAAKAVFDRCADVRRSGSAALDICYTACGKCDAYFEIRIQPWDYAAASVVAREAGCAVTGLQGSDIRYDNPVGVLTGNPAICREIYRIVDEQAARLKGERK</sequence>
<dbReference type="CDD" id="cd01639">
    <property type="entry name" value="IMPase"/>
    <property type="match status" value="1"/>
</dbReference>
<feature type="binding site" evidence="3">
    <location>
        <position position="209"/>
    </location>
    <ligand>
        <name>Mg(2+)</name>
        <dbReference type="ChEBI" id="CHEBI:18420"/>
        <label>1</label>
        <note>catalytic</note>
    </ligand>
</feature>
<feature type="binding site" evidence="3">
    <location>
        <position position="66"/>
    </location>
    <ligand>
        <name>Mg(2+)</name>
        <dbReference type="ChEBI" id="CHEBI:18420"/>
        <label>1</label>
        <note>catalytic</note>
    </ligand>
</feature>
<keyword evidence="3 4" id="KW-0479">Metal-binding</keyword>
<comment type="similarity">
    <text evidence="4">Belongs to the inositol monophosphatase superfamily.</text>
</comment>
<dbReference type="PANTHER" id="PTHR20854">
    <property type="entry name" value="INOSITOL MONOPHOSPHATASE"/>
    <property type="match status" value="1"/>
</dbReference>
<reference evidence="5" key="1">
    <citation type="submission" date="2020-08" db="EMBL/GenBank/DDBJ databases">
        <title>Genome public.</title>
        <authorList>
            <person name="Liu C."/>
            <person name="Sun Q."/>
        </authorList>
    </citation>
    <scope>NUCLEOTIDE SEQUENCE</scope>
    <source>
        <strain evidence="5">NSJ-63</strain>
    </source>
</reference>
<organism evidence="5 6">
    <name type="scientific">Guopingia tenuis</name>
    <dbReference type="NCBI Taxonomy" id="2763656"/>
    <lineage>
        <taxon>Bacteria</taxon>
        <taxon>Bacillati</taxon>
        <taxon>Bacillota</taxon>
        <taxon>Clostridia</taxon>
        <taxon>Christensenellales</taxon>
        <taxon>Christensenellaceae</taxon>
        <taxon>Guopingia</taxon>
    </lineage>
</organism>
<dbReference type="RefSeq" id="WP_249280479.1">
    <property type="nucleotide sequence ID" value="NZ_JACRSS010000003.1"/>
</dbReference>
<dbReference type="Proteomes" id="UP000617951">
    <property type="component" value="Unassembled WGS sequence"/>
</dbReference>
<accession>A0A926HX80</accession>
<evidence type="ECO:0000256" key="3">
    <source>
        <dbReference type="PIRSR" id="PIRSR600760-2"/>
    </source>
</evidence>
<comment type="caution">
    <text evidence="5">The sequence shown here is derived from an EMBL/GenBank/DDBJ whole genome shotgun (WGS) entry which is preliminary data.</text>
</comment>
<evidence type="ECO:0000256" key="4">
    <source>
        <dbReference type="RuleBase" id="RU364068"/>
    </source>
</evidence>
<feature type="binding site" evidence="3">
    <location>
        <position position="82"/>
    </location>
    <ligand>
        <name>Mg(2+)</name>
        <dbReference type="ChEBI" id="CHEBI:18420"/>
        <label>1</label>
        <note>catalytic</note>
    </ligand>
</feature>
<dbReference type="EC" id="3.1.3.25" evidence="4"/>
<proteinExistence type="inferred from homology"/>
<dbReference type="Pfam" id="PF00459">
    <property type="entry name" value="Inositol_P"/>
    <property type="match status" value="1"/>
</dbReference>
<protein>
    <recommendedName>
        <fullName evidence="4">Inositol-1-monophosphatase</fullName>
        <ecNumber evidence="4">3.1.3.25</ecNumber>
    </recommendedName>
</protein>
<dbReference type="GO" id="GO:0008934">
    <property type="term" value="F:inositol monophosphate 1-phosphatase activity"/>
    <property type="evidence" value="ECO:0007669"/>
    <property type="project" value="InterPro"/>
</dbReference>
<evidence type="ECO:0000313" key="5">
    <source>
        <dbReference type="EMBL" id="MBC8538790.1"/>
    </source>
</evidence>
<dbReference type="InterPro" id="IPR000760">
    <property type="entry name" value="Inositol_monophosphatase-like"/>
</dbReference>
<evidence type="ECO:0000256" key="2">
    <source>
        <dbReference type="ARBA" id="ARBA00001946"/>
    </source>
</evidence>
<dbReference type="GO" id="GO:0006020">
    <property type="term" value="P:inositol metabolic process"/>
    <property type="evidence" value="ECO:0007669"/>
    <property type="project" value="TreeGrafter"/>
</dbReference>
<dbReference type="PANTHER" id="PTHR20854:SF4">
    <property type="entry name" value="INOSITOL-1-MONOPHOSPHATASE-RELATED"/>
    <property type="match status" value="1"/>
</dbReference>
<dbReference type="EMBL" id="JACRSS010000003">
    <property type="protein sequence ID" value="MBC8538790.1"/>
    <property type="molecule type" value="Genomic_DNA"/>
</dbReference>
<keyword evidence="6" id="KW-1185">Reference proteome</keyword>
<dbReference type="AlphaFoldDB" id="A0A926HX80"/>
<name>A0A926HX80_9FIRM</name>
<gene>
    <name evidence="5" type="ORF">H8693_07560</name>
</gene>
<dbReference type="Gene3D" id="3.30.540.10">
    <property type="entry name" value="Fructose-1,6-Bisphosphatase, subunit A, domain 1"/>
    <property type="match status" value="1"/>
</dbReference>
<dbReference type="SUPFAM" id="SSF56655">
    <property type="entry name" value="Carbohydrate phosphatase"/>
    <property type="match status" value="1"/>
</dbReference>
<evidence type="ECO:0000256" key="1">
    <source>
        <dbReference type="ARBA" id="ARBA00001033"/>
    </source>
</evidence>
<comment type="cofactor">
    <cofactor evidence="2 3 4">
        <name>Mg(2+)</name>
        <dbReference type="ChEBI" id="CHEBI:18420"/>
    </cofactor>
</comment>
<keyword evidence="3 4" id="KW-0460">Magnesium</keyword>
<feature type="binding site" evidence="3">
    <location>
        <position position="84"/>
    </location>
    <ligand>
        <name>Mg(2+)</name>
        <dbReference type="ChEBI" id="CHEBI:18420"/>
        <label>1</label>
        <note>catalytic</note>
    </ligand>
</feature>